<name>A0A4Q9MKX8_9APHY</name>
<dbReference type="AlphaFoldDB" id="A0A4Q9MKX8"/>
<organism evidence="1">
    <name type="scientific">Dichomitus squalens</name>
    <dbReference type="NCBI Taxonomy" id="114155"/>
    <lineage>
        <taxon>Eukaryota</taxon>
        <taxon>Fungi</taxon>
        <taxon>Dikarya</taxon>
        <taxon>Basidiomycota</taxon>
        <taxon>Agaricomycotina</taxon>
        <taxon>Agaricomycetes</taxon>
        <taxon>Polyporales</taxon>
        <taxon>Polyporaceae</taxon>
        <taxon>Dichomitus</taxon>
    </lineage>
</organism>
<proteinExistence type="predicted"/>
<reference evidence="1" key="1">
    <citation type="submission" date="2019-01" db="EMBL/GenBank/DDBJ databases">
        <title>Draft genome sequences of three monokaryotic isolates of the white-rot basidiomycete fungus Dichomitus squalens.</title>
        <authorList>
            <consortium name="DOE Joint Genome Institute"/>
            <person name="Lopez S.C."/>
            <person name="Andreopoulos B."/>
            <person name="Pangilinan J."/>
            <person name="Lipzen A."/>
            <person name="Riley R."/>
            <person name="Ahrendt S."/>
            <person name="Ng V."/>
            <person name="Barry K."/>
            <person name="Daum C."/>
            <person name="Grigoriev I.V."/>
            <person name="Hilden K.S."/>
            <person name="Makela M.R."/>
            <person name="de Vries R.P."/>
        </authorList>
    </citation>
    <scope>NUCLEOTIDE SEQUENCE [LARGE SCALE GENOMIC DNA]</scope>
    <source>
        <strain evidence="1">OM18370.1</strain>
    </source>
</reference>
<sequence>MQRPAHSRCLPGLQEILRPEPDRPLCAARVQHAIAEHVHAVPRRAVELLMADNVSIAVVEPSGDPLWIVAMSMVPSAVIVRLARPTGCMVHMPLHYFDPRYTGVKEVGPHELFADALEHVFTDELLPGANSFWGELDWYCGRIAMIHGAELNTLD</sequence>
<accession>A0A4Q9MKX8</accession>
<gene>
    <name evidence="1" type="ORF">BD311DRAFT_380114</name>
</gene>
<dbReference type="Proteomes" id="UP000292957">
    <property type="component" value="Unassembled WGS sequence"/>
</dbReference>
<evidence type="ECO:0000313" key="1">
    <source>
        <dbReference type="EMBL" id="TBU27448.1"/>
    </source>
</evidence>
<dbReference type="EMBL" id="ML143432">
    <property type="protein sequence ID" value="TBU27448.1"/>
    <property type="molecule type" value="Genomic_DNA"/>
</dbReference>
<protein>
    <submittedName>
        <fullName evidence="1">Uncharacterized protein</fullName>
    </submittedName>
</protein>